<keyword evidence="2" id="KW-0472">Membrane</keyword>
<gene>
    <name evidence="3" type="ORF">ACFFGH_08070</name>
</gene>
<accession>A0ABV6RLD6</accession>
<comment type="caution">
    <text evidence="3">The sequence shown here is derived from an EMBL/GenBank/DDBJ whole genome shotgun (WGS) entry which is preliminary data.</text>
</comment>
<dbReference type="Proteomes" id="UP001589896">
    <property type="component" value="Unassembled WGS sequence"/>
</dbReference>
<keyword evidence="2" id="KW-0812">Transmembrane</keyword>
<feature type="transmembrane region" description="Helical" evidence="2">
    <location>
        <begin position="118"/>
        <end position="137"/>
    </location>
</feature>
<feature type="transmembrane region" description="Helical" evidence="2">
    <location>
        <begin position="65"/>
        <end position="86"/>
    </location>
</feature>
<reference evidence="3 4" key="1">
    <citation type="submission" date="2024-09" db="EMBL/GenBank/DDBJ databases">
        <authorList>
            <person name="Sun Q."/>
            <person name="Mori K."/>
        </authorList>
    </citation>
    <scope>NUCLEOTIDE SEQUENCE [LARGE SCALE GENOMIC DNA]</scope>
    <source>
        <strain evidence="3 4">KCTC 23076</strain>
    </source>
</reference>
<feature type="transmembrane region" description="Helical" evidence="2">
    <location>
        <begin position="92"/>
        <end position="111"/>
    </location>
</feature>
<organism evidence="3 4">
    <name type="scientific">Lysobacter korlensis</name>
    <dbReference type="NCBI Taxonomy" id="553636"/>
    <lineage>
        <taxon>Bacteria</taxon>
        <taxon>Pseudomonadati</taxon>
        <taxon>Pseudomonadota</taxon>
        <taxon>Gammaproteobacteria</taxon>
        <taxon>Lysobacterales</taxon>
        <taxon>Lysobacteraceae</taxon>
        <taxon>Lysobacter</taxon>
    </lineage>
</organism>
<evidence type="ECO:0000313" key="4">
    <source>
        <dbReference type="Proteomes" id="UP001589896"/>
    </source>
</evidence>
<keyword evidence="4" id="KW-1185">Reference proteome</keyword>
<dbReference type="EMBL" id="JBHLTG010000001">
    <property type="protein sequence ID" value="MFC0677792.1"/>
    <property type="molecule type" value="Genomic_DNA"/>
</dbReference>
<evidence type="ECO:0000256" key="1">
    <source>
        <dbReference type="SAM" id="MobiDB-lite"/>
    </source>
</evidence>
<keyword evidence="2" id="KW-1133">Transmembrane helix</keyword>
<name>A0ABV6RLD6_9GAMM</name>
<dbReference type="RefSeq" id="WP_386666772.1">
    <property type="nucleotide sequence ID" value="NZ_JBHLTG010000001.1"/>
</dbReference>
<evidence type="ECO:0000256" key="2">
    <source>
        <dbReference type="SAM" id="Phobius"/>
    </source>
</evidence>
<protein>
    <submittedName>
        <fullName evidence="3">Uncharacterized protein</fullName>
    </submittedName>
</protein>
<sequence length="144" mass="14899">MTAIAARQAARHRSCTPSAAAPRCTAPPLRPGVAAERSMSRAAPEESAMQLMGAELRKIGFKEGLMMGLFSLAFTAGLAMAFQSTGRDPWEAANIFVPLFIGSLTAAAGISPMKSPKLVALVIAGAAGLMKLVEWGTPALQSVA</sequence>
<feature type="region of interest" description="Disordered" evidence="1">
    <location>
        <begin position="6"/>
        <end position="31"/>
    </location>
</feature>
<evidence type="ECO:0000313" key="3">
    <source>
        <dbReference type="EMBL" id="MFC0677792.1"/>
    </source>
</evidence>
<proteinExistence type="predicted"/>